<name>A0AAV1XDE0_LUPLU</name>
<evidence type="ECO:0000313" key="3">
    <source>
        <dbReference type="Proteomes" id="UP001497480"/>
    </source>
</evidence>
<dbReference type="AlphaFoldDB" id="A0AAV1XDE0"/>
<organism evidence="2 3">
    <name type="scientific">Lupinus luteus</name>
    <name type="common">European yellow lupine</name>
    <dbReference type="NCBI Taxonomy" id="3873"/>
    <lineage>
        <taxon>Eukaryota</taxon>
        <taxon>Viridiplantae</taxon>
        <taxon>Streptophyta</taxon>
        <taxon>Embryophyta</taxon>
        <taxon>Tracheophyta</taxon>
        <taxon>Spermatophyta</taxon>
        <taxon>Magnoliopsida</taxon>
        <taxon>eudicotyledons</taxon>
        <taxon>Gunneridae</taxon>
        <taxon>Pentapetalae</taxon>
        <taxon>rosids</taxon>
        <taxon>fabids</taxon>
        <taxon>Fabales</taxon>
        <taxon>Fabaceae</taxon>
        <taxon>Papilionoideae</taxon>
        <taxon>50 kb inversion clade</taxon>
        <taxon>genistoids sensu lato</taxon>
        <taxon>core genistoids</taxon>
        <taxon>Genisteae</taxon>
        <taxon>Lupinus</taxon>
    </lineage>
</organism>
<evidence type="ECO:0000256" key="1">
    <source>
        <dbReference type="SAM" id="MobiDB-lite"/>
    </source>
</evidence>
<evidence type="ECO:0000313" key="2">
    <source>
        <dbReference type="EMBL" id="CAL0319003.1"/>
    </source>
</evidence>
<proteinExistence type="predicted"/>
<protein>
    <submittedName>
        <fullName evidence="2">Uncharacterized protein</fullName>
    </submittedName>
</protein>
<sequence>MWQKKHALRFRIPWRRKQISNSSSESDTNNANVSIQKMVFGTQKDMNIVSSTDPVTNNVSSTSTISPQNPPPQASVVTLAGENKGATMHIGSSSKKQSSIHIHRAYKTNQTEETTTDEDENSCDDSMEKIFVNSNIQRWDSSTLDPKSATLERNQSLTKEEINAFWRTKKKIEEEHLRAVSKLSENIQVSKYKEIEKFHSSTVPLARIKESLDMDADTNLEQLIKKNGWWTKSRWAFLNEPPIMEAASNKYASQFHVPNLGSSKSNTGDGVNV</sequence>
<accession>A0AAV1XDE0</accession>
<dbReference type="PANTHER" id="PTHR33872:SF2">
    <property type="entry name" value="DNA POLYMERASE EPSILON CATALYTIC SUBUNIT A"/>
    <property type="match status" value="1"/>
</dbReference>
<keyword evidence="3" id="KW-1185">Reference proteome</keyword>
<gene>
    <name evidence="2" type="ORF">LLUT_LOCUS20063</name>
</gene>
<dbReference type="PANTHER" id="PTHR33872">
    <property type="entry name" value="DNA POLYMERASE EPSILON CATALYTIC SUBUNIT A"/>
    <property type="match status" value="1"/>
</dbReference>
<comment type="caution">
    <text evidence="2">The sequence shown here is derived from an EMBL/GenBank/DDBJ whole genome shotgun (WGS) entry which is preliminary data.</text>
</comment>
<reference evidence="2 3" key="1">
    <citation type="submission" date="2024-03" db="EMBL/GenBank/DDBJ databases">
        <authorList>
            <person name="Martinez-Hernandez J."/>
        </authorList>
    </citation>
    <scope>NUCLEOTIDE SEQUENCE [LARGE SCALE GENOMIC DNA]</scope>
</reference>
<dbReference type="EMBL" id="CAXHTB010000014">
    <property type="protein sequence ID" value="CAL0319003.1"/>
    <property type="molecule type" value="Genomic_DNA"/>
</dbReference>
<feature type="region of interest" description="Disordered" evidence="1">
    <location>
        <begin position="55"/>
        <end position="75"/>
    </location>
</feature>
<dbReference type="Proteomes" id="UP001497480">
    <property type="component" value="Unassembled WGS sequence"/>
</dbReference>
<feature type="compositionally biased region" description="Low complexity" evidence="1">
    <location>
        <begin position="55"/>
        <end position="67"/>
    </location>
</feature>